<keyword evidence="4" id="KW-1185">Reference proteome</keyword>
<evidence type="ECO:0000313" key="4">
    <source>
        <dbReference type="Proteomes" id="UP000093695"/>
    </source>
</evidence>
<protein>
    <submittedName>
        <fullName evidence="3">Uncharacterized protein</fullName>
    </submittedName>
</protein>
<accession>A0A193BVQ5</accession>
<feature type="coiled-coil region" evidence="1">
    <location>
        <begin position="32"/>
        <end position="59"/>
    </location>
</feature>
<sequence>MTVGALDIGQLLQSAGPSAALLVVIIVVGWFWLRAERRATRLQDQLDEERAEYAGLVDAERKRRWKAEDTAARARRKVGDVDEAG</sequence>
<keyword evidence="2" id="KW-0812">Transmembrane</keyword>
<evidence type="ECO:0000256" key="2">
    <source>
        <dbReference type="SAM" id="Phobius"/>
    </source>
</evidence>
<feature type="transmembrane region" description="Helical" evidence="2">
    <location>
        <begin position="15"/>
        <end position="33"/>
    </location>
</feature>
<organism evidence="3 4">
    <name type="scientific">Amycolatopsis orientalis</name>
    <name type="common">Nocardia orientalis</name>
    <dbReference type="NCBI Taxonomy" id="31958"/>
    <lineage>
        <taxon>Bacteria</taxon>
        <taxon>Bacillati</taxon>
        <taxon>Actinomycetota</taxon>
        <taxon>Actinomycetes</taxon>
        <taxon>Pseudonocardiales</taxon>
        <taxon>Pseudonocardiaceae</taxon>
        <taxon>Amycolatopsis</taxon>
    </lineage>
</organism>
<gene>
    <name evidence="3" type="ORF">SD37_11790</name>
</gene>
<dbReference type="Proteomes" id="UP000093695">
    <property type="component" value="Chromosome"/>
</dbReference>
<keyword evidence="1" id="KW-0175">Coiled coil</keyword>
<dbReference type="KEGG" id="aori:SD37_11790"/>
<keyword evidence="2" id="KW-1133">Transmembrane helix</keyword>
<reference evidence="3 4" key="1">
    <citation type="journal article" date="2015" name="Genome Announc.">
        <title>Draft Genome Sequence of Norvancomycin-Producing Strain Amycolatopsis orientalis CPCC200066.</title>
        <authorList>
            <person name="Lei X."/>
            <person name="Yuan F."/>
            <person name="Shi Y."/>
            <person name="Li X."/>
            <person name="Wang L."/>
            <person name="Hong B."/>
        </authorList>
    </citation>
    <scope>NUCLEOTIDE SEQUENCE [LARGE SCALE GENOMIC DNA]</scope>
    <source>
        <strain evidence="3 4">B-37</strain>
    </source>
</reference>
<evidence type="ECO:0000313" key="3">
    <source>
        <dbReference type="EMBL" id="ANN16260.1"/>
    </source>
</evidence>
<proteinExistence type="predicted"/>
<name>A0A193BVQ5_AMYOR</name>
<dbReference type="EMBL" id="CP016174">
    <property type="protein sequence ID" value="ANN16260.1"/>
    <property type="molecule type" value="Genomic_DNA"/>
</dbReference>
<dbReference type="STRING" id="31958.SD37_11790"/>
<dbReference type="AlphaFoldDB" id="A0A193BVQ5"/>
<evidence type="ECO:0000256" key="1">
    <source>
        <dbReference type="SAM" id="Coils"/>
    </source>
</evidence>
<keyword evidence="2" id="KW-0472">Membrane</keyword>